<dbReference type="SUPFAM" id="SSF48295">
    <property type="entry name" value="TrpR-like"/>
    <property type="match status" value="1"/>
</dbReference>
<name>A0A840EAQ0_9BACT</name>
<dbReference type="EMBL" id="JACIFF010000009">
    <property type="protein sequence ID" value="MBB4080792.1"/>
    <property type="molecule type" value="Genomic_DNA"/>
</dbReference>
<comment type="caution">
    <text evidence="1">The sequence shown here is derived from an EMBL/GenBank/DDBJ whole genome shotgun (WGS) entry which is preliminary data.</text>
</comment>
<keyword evidence="2" id="KW-1185">Reference proteome</keyword>
<dbReference type="RefSeq" id="WP_104421877.1">
    <property type="nucleotide sequence ID" value="NZ_JACIFF010000009.1"/>
</dbReference>
<dbReference type="AlphaFoldDB" id="A0A840EAQ0"/>
<evidence type="ECO:0000313" key="1">
    <source>
        <dbReference type="EMBL" id="MBB4080792.1"/>
    </source>
</evidence>
<sequence>MSKEKTRVKQTKPRGTYPPSLKRELAVRYLAGEFSYAVAAEDFGLPSAETAKEFVRWYKRLVASEDAD</sequence>
<dbReference type="Proteomes" id="UP000576209">
    <property type="component" value="Unassembled WGS sequence"/>
</dbReference>
<dbReference type="InterPro" id="IPR010921">
    <property type="entry name" value="Trp_repressor/repl_initiator"/>
</dbReference>
<organism evidence="1 2">
    <name type="scientific">Neolewinella aquimaris</name>
    <dbReference type="NCBI Taxonomy" id="1835722"/>
    <lineage>
        <taxon>Bacteria</taxon>
        <taxon>Pseudomonadati</taxon>
        <taxon>Bacteroidota</taxon>
        <taxon>Saprospiria</taxon>
        <taxon>Saprospirales</taxon>
        <taxon>Lewinellaceae</taxon>
        <taxon>Neolewinella</taxon>
    </lineage>
</organism>
<reference evidence="1 2" key="1">
    <citation type="submission" date="2020-08" db="EMBL/GenBank/DDBJ databases">
        <title>Genomic Encyclopedia of Type Strains, Phase IV (KMG-IV): sequencing the most valuable type-strain genomes for metagenomic binning, comparative biology and taxonomic classification.</title>
        <authorList>
            <person name="Goeker M."/>
        </authorList>
    </citation>
    <scope>NUCLEOTIDE SEQUENCE [LARGE SCALE GENOMIC DNA]</scope>
    <source>
        <strain evidence="1 2">DSM 105137</strain>
    </source>
</reference>
<evidence type="ECO:0000313" key="2">
    <source>
        <dbReference type="Proteomes" id="UP000576209"/>
    </source>
</evidence>
<dbReference type="GO" id="GO:0043565">
    <property type="term" value="F:sequence-specific DNA binding"/>
    <property type="evidence" value="ECO:0007669"/>
    <property type="project" value="InterPro"/>
</dbReference>
<evidence type="ECO:0008006" key="3">
    <source>
        <dbReference type="Google" id="ProtNLM"/>
    </source>
</evidence>
<proteinExistence type="predicted"/>
<protein>
    <recommendedName>
        <fullName evidence="3">Transposase</fullName>
    </recommendedName>
</protein>
<gene>
    <name evidence="1" type="ORF">GGR28_003427</name>
</gene>
<accession>A0A840EAQ0</accession>